<dbReference type="InterPro" id="IPR017441">
    <property type="entry name" value="Protein_kinase_ATP_BS"/>
</dbReference>
<sequence length="125" mass="13907">MLIASRTRNGFRFLLLSSYILRLVVLAKSNVVGHGGFGLIYRGVLHDGRKVAIKLMDRVGKQGEDEFKVEVELLSRFESPYLLALLGSWANLTLGPPPMSLYAKFVKRGLNLGGPVWFSSDILKD</sequence>
<dbReference type="EMBL" id="JARBHA010000012">
    <property type="protein sequence ID" value="KAJ9687005.1"/>
    <property type="molecule type" value="Genomic_DNA"/>
</dbReference>
<dbReference type="InterPro" id="IPR011009">
    <property type="entry name" value="Kinase-like_dom_sf"/>
</dbReference>
<dbReference type="SUPFAM" id="SSF56112">
    <property type="entry name" value="Protein kinase-like (PK-like)"/>
    <property type="match status" value="1"/>
</dbReference>
<gene>
    <name evidence="7" type="ORF">PVL29_015742</name>
</gene>
<dbReference type="PANTHER" id="PTHR47989:SF15">
    <property type="entry name" value="SERINE_THREONINE-PROTEIN KINASE PBL7 ISOFORM X1-RELATED"/>
    <property type="match status" value="1"/>
</dbReference>
<accession>A0AA38ZDU3</accession>
<dbReference type="AlphaFoldDB" id="A0AA38ZDU3"/>
<keyword evidence="2 4" id="KW-0547">Nucleotide-binding</keyword>
<feature type="chain" id="PRO_5041328724" description="Protein kinase domain-containing protein" evidence="5">
    <location>
        <begin position="30"/>
        <end position="125"/>
    </location>
</feature>
<keyword evidence="1" id="KW-0723">Serine/threonine-protein kinase</keyword>
<evidence type="ECO:0000256" key="4">
    <source>
        <dbReference type="PROSITE-ProRule" id="PRU10141"/>
    </source>
</evidence>
<reference evidence="7 8" key="1">
    <citation type="journal article" date="2023" name="BMC Biotechnol.">
        <title>Vitis rotundifolia cv Carlos genome sequencing.</title>
        <authorList>
            <person name="Huff M."/>
            <person name="Hulse-Kemp A."/>
            <person name="Scheffler B."/>
            <person name="Youngblood R."/>
            <person name="Simpson S."/>
            <person name="Babiker E."/>
            <person name="Staton M."/>
        </authorList>
    </citation>
    <scope>NUCLEOTIDE SEQUENCE [LARGE SCALE GENOMIC DNA]</scope>
    <source>
        <tissue evidence="7">Leaf</tissue>
    </source>
</reference>
<protein>
    <recommendedName>
        <fullName evidence="6">Protein kinase domain-containing protein</fullName>
    </recommendedName>
</protein>
<dbReference type="PROSITE" id="PS50011">
    <property type="entry name" value="PROTEIN_KINASE_DOM"/>
    <property type="match status" value="1"/>
</dbReference>
<evidence type="ECO:0000256" key="1">
    <source>
        <dbReference type="ARBA" id="ARBA00022527"/>
    </source>
</evidence>
<evidence type="ECO:0000256" key="5">
    <source>
        <dbReference type="SAM" id="SignalP"/>
    </source>
</evidence>
<keyword evidence="1" id="KW-0808">Transferase</keyword>
<dbReference type="GO" id="GO:0005524">
    <property type="term" value="F:ATP binding"/>
    <property type="evidence" value="ECO:0007669"/>
    <property type="project" value="UniProtKB-UniRule"/>
</dbReference>
<keyword evidence="3 4" id="KW-0067">ATP-binding</keyword>
<proteinExistence type="predicted"/>
<keyword evidence="8" id="KW-1185">Reference proteome</keyword>
<name>A0AA38ZDU3_VITRO</name>
<evidence type="ECO:0000256" key="2">
    <source>
        <dbReference type="ARBA" id="ARBA00022741"/>
    </source>
</evidence>
<organism evidence="7 8">
    <name type="scientific">Vitis rotundifolia</name>
    <name type="common">Muscadine grape</name>
    <dbReference type="NCBI Taxonomy" id="103349"/>
    <lineage>
        <taxon>Eukaryota</taxon>
        <taxon>Viridiplantae</taxon>
        <taxon>Streptophyta</taxon>
        <taxon>Embryophyta</taxon>
        <taxon>Tracheophyta</taxon>
        <taxon>Spermatophyta</taxon>
        <taxon>Magnoliopsida</taxon>
        <taxon>eudicotyledons</taxon>
        <taxon>Gunneridae</taxon>
        <taxon>Pentapetalae</taxon>
        <taxon>rosids</taxon>
        <taxon>Vitales</taxon>
        <taxon>Vitaceae</taxon>
        <taxon>Viteae</taxon>
        <taxon>Vitis</taxon>
    </lineage>
</organism>
<dbReference type="InterPro" id="IPR001245">
    <property type="entry name" value="Ser-Thr/Tyr_kinase_cat_dom"/>
</dbReference>
<feature type="domain" description="Protein kinase" evidence="6">
    <location>
        <begin position="26"/>
        <end position="125"/>
    </location>
</feature>
<dbReference type="InterPro" id="IPR000719">
    <property type="entry name" value="Prot_kinase_dom"/>
</dbReference>
<dbReference type="GO" id="GO:0004674">
    <property type="term" value="F:protein serine/threonine kinase activity"/>
    <property type="evidence" value="ECO:0007669"/>
    <property type="project" value="UniProtKB-KW"/>
</dbReference>
<dbReference type="Pfam" id="PF07714">
    <property type="entry name" value="PK_Tyr_Ser-Thr"/>
    <property type="match status" value="1"/>
</dbReference>
<comment type="caution">
    <text evidence="7">The sequence shown here is derived from an EMBL/GenBank/DDBJ whole genome shotgun (WGS) entry which is preliminary data.</text>
</comment>
<evidence type="ECO:0000313" key="8">
    <source>
        <dbReference type="Proteomes" id="UP001168098"/>
    </source>
</evidence>
<dbReference type="PROSITE" id="PS00107">
    <property type="entry name" value="PROTEIN_KINASE_ATP"/>
    <property type="match status" value="1"/>
</dbReference>
<evidence type="ECO:0000313" key="7">
    <source>
        <dbReference type="EMBL" id="KAJ9687005.1"/>
    </source>
</evidence>
<evidence type="ECO:0000259" key="6">
    <source>
        <dbReference type="PROSITE" id="PS50011"/>
    </source>
</evidence>
<dbReference type="Gene3D" id="3.30.200.20">
    <property type="entry name" value="Phosphorylase Kinase, domain 1"/>
    <property type="match status" value="1"/>
</dbReference>
<dbReference type="PANTHER" id="PTHR47989">
    <property type="entry name" value="OS01G0750732 PROTEIN"/>
    <property type="match status" value="1"/>
</dbReference>
<keyword evidence="5" id="KW-0732">Signal</keyword>
<dbReference type="Proteomes" id="UP001168098">
    <property type="component" value="Unassembled WGS sequence"/>
</dbReference>
<feature type="signal peptide" evidence="5">
    <location>
        <begin position="1"/>
        <end position="29"/>
    </location>
</feature>
<keyword evidence="1" id="KW-0418">Kinase</keyword>
<feature type="binding site" evidence="4">
    <location>
        <position position="61"/>
    </location>
    <ligand>
        <name>ATP</name>
        <dbReference type="ChEBI" id="CHEBI:30616"/>
    </ligand>
</feature>
<evidence type="ECO:0000256" key="3">
    <source>
        <dbReference type="ARBA" id="ARBA00022840"/>
    </source>
</evidence>